<protein>
    <submittedName>
        <fullName evidence="2">Uncharacterized protein</fullName>
    </submittedName>
</protein>
<keyword evidence="1" id="KW-1185">Reference proteome</keyword>
<name>A0A1I7YEE8_9BILA</name>
<accession>A0A1I7YEE8</accession>
<sequence>MLRGESRDGVVAFEIAEKKADLGEGQEGDVRDLPEHLKDTKVGGQIVTRRVKFGVSKTVGLREGYENGNDILEIGKKALSHAILTTKPVPPRKDSSRGEMESNCALAKVPGSTLKQLFSPTTAITKTLLDKSPFVTSKKISRSSRSIHWRRSEKWEMMPLLTNVRRVLKWQLIKRLRTHDMGHRIRNASTSGSDCPQHESCAARRICVGPSDLQSYLMPK</sequence>
<dbReference type="WBParaSite" id="L893_g15453.t1">
    <property type="protein sequence ID" value="L893_g15453.t1"/>
    <property type="gene ID" value="L893_g15453"/>
</dbReference>
<proteinExistence type="predicted"/>
<dbReference type="Proteomes" id="UP000095287">
    <property type="component" value="Unplaced"/>
</dbReference>
<organism evidence="1 2">
    <name type="scientific">Steinernema glaseri</name>
    <dbReference type="NCBI Taxonomy" id="37863"/>
    <lineage>
        <taxon>Eukaryota</taxon>
        <taxon>Metazoa</taxon>
        <taxon>Ecdysozoa</taxon>
        <taxon>Nematoda</taxon>
        <taxon>Chromadorea</taxon>
        <taxon>Rhabditida</taxon>
        <taxon>Tylenchina</taxon>
        <taxon>Panagrolaimomorpha</taxon>
        <taxon>Strongyloidoidea</taxon>
        <taxon>Steinernematidae</taxon>
        <taxon>Steinernema</taxon>
    </lineage>
</organism>
<evidence type="ECO:0000313" key="1">
    <source>
        <dbReference type="Proteomes" id="UP000095287"/>
    </source>
</evidence>
<evidence type="ECO:0000313" key="2">
    <source>
        <dbReference type="WBParaSite" id="L893_g15453.t1"/>
    </source>
</evidence>
<dbReference type="AlphaFoldDB" id="A0A1I7YEE8"/>
<reference evidence="2" key="1">
    <citation type="submission" date="2016-11" db="UniProtKB">
        <authorList>
            <consortium name="WormBaseParasite"/>
        </authorList>
    </citation>
    <scope>IDENTIFICATION</scope>
</reference>